<dbReference type="RefSeq" id="WP_155072133.1">
    <property type="nucleotide sequence ID" value="NZ_WIXO01000001.1"/>
</dbReference>
<dbReference type="GO" id="GO:0006847">
    <property type="term" value="P:plasma membrane acetate transport"/>
    <property type="evidence" value="ECO:0007669"/>
    <property type="project" value="TreeGrafter"/>
</dbReference>
<proteinExistence type="inferred from homology"/>
<keyword evidence="3" id="KW-0813">Transport</keyword>
<organism evidence="12 13">
    <name type="scientific">Streptomyces taklimakanensis</name>
    <dbReference type="NCBI Taxonomy" id="2569853"/>
    <lineage>
        <taxon>Bacteria</taxon>
        <taxon>Bacillati</taxon>
        <taxon>Actinomycetota</taxon>
        <taxon>Actinomycetes</taxon>
        <taxon>Kitasatosporales</taxon>
        <taxon>Streptomycetaceae</taxon>
        <taxon>Streptomyces</taxon>
    </lineage>
</organism>
<keyword evidence="5 11" id="KW-0812">Transmembrane</keyword>
<evidence type="ECO:0000256" key="9">
    <source>
        <dbReference type="RuleBase" id="RU362091"/>
    </source>
</evidence>
<evidence type="ECO:0000256" key="8">
    <source>
        <dbReference type="ARBA" id="ARBA00023136"/>
    </source>
</evidence>
<feature type="compositionally biased region" description="Gly residues" evidence="10">
    <location>
        <begin position="399"/>
        <end position="408"/>
    </location>
</feature>
<feature type="transmembrane region" description="Helical" evidence="11">
    <location>
        <begin position="187"/>
        <end position="206"/>
    </location>
</feature>
<keyword evidence="13" id="KW-1185">Reference proteome</keyword>
<keyword evidence="6" id="KW-0769">Symport</keyword>
<dbReference type="EMBL" id="WIXO01000001">
    <property type="protein sequence ID" value="MTE21353.1"/>
    <property type="molecule type" value="Genomic_DNA"/>
</dbReference>
<dbReference type="Proteomes" id="UP000473014">
    <property type="component" value="Unassembled WGS sequence"/>
</dbReference>
<dbReference type="InterPro" id="IPR050277">
    <property type="entry name" value="Sodium:Solute_Symporter"/>
</dbReference>
<keyword evidence="8 11" id="KW-0472">Membrane</keyword>
<feature type="transmembrane region" description="Helical" evidence="11">
    <location>
        <begin position="473"/>
        <end position="493"/>
    </location>
</feature>
<feature type="transmembrane region" description="Helical" evidence="11">
    <location>
        <begin position="505"/>
        <end position="526"/>
    </location>
</feature>
<name>A0A6G2BH13_9ACTN</name>
<evidence type="ECO:0000256" key="5">
    <source>
        <dbReference type="ARBA" id="ARBA00022692"/>
    </source>
</evidence>
<dbReference type="Pfam" id="PF00474">
    <property type="entry name" value="SSF"/>
    <property type="match status" value="1"/>
</dbReference>
<feature type="transmembrane region" description="Helical" evidence="11">
    <location>
        <begin position="439"/>
        <end position="461"/>
    </location>
</feature>
<evidence type="ECO:0000256" key="3">
    <source>
        <dbReference type="ARBA" id="ARBA00022448"/>
    </source>
</evidence>
<feature type="region of interest" description="Disordered" evidence="10">
    <location>
        <begin position="390"/>
        <end position="409"/>
    </location>
</feature>
<feature type="transmembrane region" description="Helical" evidence="11">
    <location>
        <begin position="347"/>
        <end position="371"/>
    </location>
</feature>
<dbReference type="PANTHER" id="PTHR48086">
    <property type="entry name" value="SODIUM/PROLINE SYMPORTER-RELATED"/>
    <property type="match status" value="1"/>
</dbReference>
<keyword evidence="7 11" id="KW-1133">Transmembrane helix</keyword>
<protein>
    <submittedName>
        <fullName evidence="12">Cation acetate symporter</fullName>
    </submittedName>
</protein>
<feature type="transmembrane region" description="Helical" evidence="11">
    <location>
        <begin position="285"/>
        <end position="308"/>
    </location>
</feature>
<evidence type="ECO:0000313" key="13">
    <source>
        <dbReference type="Proteomes" id="UP000473014"/>
    </source>
</evidence>
<feature type="transmembrane region" description="Helical" evidence="11">
    <location>
        <begin position="250"/>
        <end position="273"/>
    </location>
</feature>
<dbReference type="InterPro" id="IPR038377">
    <property type="entry name" value="Na/Glc_symporter_sf"/>
</dbReference>
<dbReference type="GO" id="GO:0015293">
    <property type="term" value="F:symporter activity"/>
    <property type="evidence" value="ECO:0007669"/>
    <property type="project" value="UniProtKB-KW"/>
</dbReference>
<comment type="similarity">
    <text evidence="2 9">Belongs to the sodium:solute symporter (SSF) (TC 2.A.21) family.</text>
</comment>
<evidence type="ECO:0000256" key="7">
    <source>
        <dbReference type="ARBA" id="ARBA00022989"/>
    </source>
</evidence>
<evidence type="ECO:0000313" key="12">
    <source>
        <dbReference type="EMBL" id="MTE21353.1"/>
    </source>
</evidence>
<dbReference type="OrthoDB" id="9789704at2"/>
<comment type="caution">
    <text evidence="12">The sequence shown here is derived from an EMBL/GenBank/DDBJ whole genome shotgun (WGS) entry which is preliminary data.</text>
</comment>
<comment type="subcellular location">
    <subcellularLocation>
        <location evidence="1">Cell membrane</location>
        <topology evidence="1">Multi-pass membrane protein</topology>
    </subcellularLocation>
</comment>
<dbReference type="GO" id="GO:0015123">
    <property type="term" value="F:acetate transmembrane transporter activity"/>
    <property type="evidence" value="ECO:0007669"/>
    <property type="project" value="TreeGrafter"/>
</dbReference>
<reference evidence="12 13" key="1">
    <citation type="submission" date="2019-11" db="EMBL/GenBank/DDBJ databases">
        <authorList>
            <person name="Yuan L."/>
        </authorList>
    </citation>
    <scope>NUCLEOTIDE SEQUENCE [LARGE SCALE GENOMIC DNA]</scope>
    <source>
        <strain evidence="12 13">TRM43335</strain>
    </source>
</reference>
<dbReference type="PROSITE" id="PS50283">
    <property type="entry name" value="NA_SOLUT_SYMP_3"/>
    <property type="match status" value="1"/>
</dbReference>
<feature type="transmembrane region" description="Helical" evidence="11">
    <location>
        <begin position="124"/>
        <end position="153"/>
    </location>
</feature>
<dbReference type="InterPro" id="IPR001734">
    <property type="entry name" value="Na/solute_symporter"/>
</dbReference>
<evidence type="ECO:0000256" key="10">
    <source>
        <dbReference type="SAM" id="MobiDB-lite"/>
    </source>
</evidence>
<feature type="transmembrane region" description="Helical" evidence="11">
    <location>
        <begin position="159"/>
        <end position="178"/>
    </location>
</feature>
<keyword evidence="4" id="KW-1003">Cell membrane</keyword>
<evidence type="ECO:0000256" key="11">
    <source>
        <dbReference type="SAM" id="Phobius"/>
    </source>
</evidence>
<accession>A0A6G2BH13</accession>
<feature type="transmembrane region" description="Helical" evidence="11">
    <location>
        <begin position="77"/>
        <end position="97"/>
    </location>
</feature>
<sequence length="556" mass="53258">MTVVPPLPALLLLCASAVAVLVLARRTGVGRHGTLEEYQTGGRLLSPAENGLAAAGEHPSAAVLLPLAGAAALGGPAGPLCAAALLSAWPLVLLLVAEAVRNCGRFTLADVVVLRFGQRSVRTAAGVVSVAVSVLCVAAQTAGAIALVGLLTVGAEPEGPVLCVAAGAGALVVLRGVYGGMRTTTRILTAVTVPLLVGVCALAVFAPPWTGTGPDASVGSAAVAAAGSGDGDVLSLFPGHDGGGAGKADLVALGLALVLGAAGLPHVLARLTAVPTARAARRSAVWSAGTVGLLCPAAVVLGLGAAAAGVTGGAAGPVGNGPAAPGNAAVPLLVAEAGGGVGAAGGAVLPAAVVVVCLTATAAAVAGTALASAASVVRDLRLPVSTGARSSLARRRRGPGAGFGGGRSGSEVPAARAAAMGVTAAGVAAGALLGEAGPVLVLGSALAVAASTNLPVLLYTLFWRRFTARGARWALHGGLVSAVGLTILSPLVSGHPQALLPELDLAVFPLCNPAPVSVPIGFLAGLSGTLLSRREAAGAVGHAETEVRALTGTGAV</sequence>
<gene>
    <name evidence="12" type="ORF">F0L17_19995</name>
</gene>
<dbReference type="AlphaFoldDB" id="A0A6G2BH13"/>
<evidence type="ECO:0000256" key="4">
    <source>
        <dbReference type="ARBA" id="ARBA00022475"/>
    </source>
</evidence>
<dbReference type="GO" id="GO:0005886">
    <property type="term" value="C:plasma membrane"/>
    <property type="evidence" value="ECO:0007669"/>
    <property type="project" value="UniProtKB-SubCell"/>
</dbReference>
<dbReference type="PANTHER" id="PTHR48086:SF6">
    <property type="entry name" value="CATION_ACETATE SYMPORTER ACTP"/>
    <property type="match status" value="1"/>
</dbReference>
<evidence type="ECO:0000256" key="6">
    <source>
        <dbReference type="ARBA" id="ARBA00022847"/>
    </source>
</evidence>
<evidence type="ECO:0000256" key="1">
    <source>
        <dbReference type="ARBA" id="ARBA00004651"/>
    </source>
</evidence>
<evidence type="ECO:0000256" key="2">
    <source>
        <dbReference type="ARBA" id="ARBA00006434"/>
    </source>
</evidence>
<dbReference type="Gene3D" id="1.20.1730.10">
    <property type="entry name" value="Sodium/glucose cotransporter"/>
    <property type="match status" value="1"/>
</dbReference>